<accession>A0A3A9YNH3</accession>
<dbReference type="PRINTS" id="PR00111">
    <property type="entry name" value="ABHYDROLASE"/>
</dbReference>
<dbReference type="Proteomes" id="UP000275865">
    <property type="component" value="Unassembled WGS sequence"/>
</dbReference>
<protein>
    <submittedName>
        <fullName evidence="3">Alpha/beta hydrolase</fullName>
    </submittedName>
</protein>
<dbReference type="PRINTS" id="PR00412">
    <property type="entry name" value="EPOXHYDRLASE"/>
</dbReference>
<reference evidence="3 4" key="1">
    <citation type="submission" date="2018-09" db="EMBL/GenBank/DDBJ databases">
        <title>Micromonospora sp. nov. MS1-9, isolated from a root of Musa sp.</title>
        <authorList>
            <person name="Kuncharoen N."/>
            <person name="Kudo T."/>
            <person name="Ohkuma M."/>
            <person name="Yuki M."/>
            <person name="Tanasupawat S."/>
        </authorList>
    </citation>
    <scope>NUCLEOTIDE SEQUENCE [LARGE SCALE GENOMIC DNA]</scope>
    <source>
        <strain evidence="3 4">MS1-9</strain>
    </source>
</reference>
<dbReference type="PANTHER" id="PTHR43329">
    <property type="entry name" value="EPOXIDE HYDROLASE"/>
    <property type="match status" value="1"/>
</dbReference>
<dbReference type="AlphaFoldDB" id="A0A3A9YNH3"/>
<dbReference type="Gene3D" id="3.40.50.1820">
    <property type="entry name" value="alpha/beta hydrolase"/>
    <property type="match status" value="1"/>
</dbReference>
<evidence type="ECO:0000313" key="3">
    <source>
        <dbReference type="EMBL" id="RKN36557.1"/>
    </source>
</evidence>
<proteinExistence type="predicted"/>
<organism evidence="3 4">
    <name type="scientific">Micromonospora musae</name>
    <dbReference type="NCBI Taxonomy" id="1894970"/>
    <lineage>
        <taxon>Bacteria</taxon>
        <taxon>Bacillati</taxon>
        <taxon>Actinomycetota</taxon>
        <taxon>Actinomycetes</taxon>
        <taxon>Micromonosporales</taxon>
        <taxon>Micromonosporaceae</taxon>
        <taxon>Micromonospora</taxon>
    </lineage>
</organism>
<dbReference type="InterPro" id="IPR000073">
    <property type="entry name" value="AB_hydrolase_1"/>
</dbReference>
<evidence type="ECO:0000313" key="4">
    <source>
        <dbReference type="Proteomes" id="UP000275865"/>
    </source>
</evidence>
<evidence type="ECO:0000259" key="2">
    <source>
        <dbReference type="Pfam" id="PF00561"/>
    </source>
</evidence>
<dbReference type="SUPFAM" id="SSF53474">
    <property type="entry name" value="alpha/beta-Hydrolases"/>
    <property type="match status" value="1"/>
</dbReference>
<evidence type="ECO:0000256" key="1">
    <source>
        <dbReference type="ARBA" id="ARBA00022801"/>
    </source>
</evidence>
<comment type="caution">
    <text evidence="3">The sequence shown here is derived from an EMBL/GenBank/DDBJ whole genome shotgun (WGS) entry which is preliminary data.</text>
</comment>
<feature type="domain" description="AB hydrolase-1" evidence="2">
    <location>
        <begin position="27"/>
        <end position="155"/>
    </location>
</feature>
<keyword evidence="1 3" id="KW-0378">Hydrolase</keyword>
<dbReference type="InterPro" id="IPR000639">
    <property type="entry name" value="Epox_hydrolase-like"/>
</dbReference>
<dbReference type="GO" id="GO:0016787">
    <property type="term" value="F:hydrolase activity"/>
    <property type="evidence" value="ECO:0007669"/>
    <property type="project" value="UniProtKB-KW"/>
</dbReference>
<dbReference type="Pfam" id="PF00561">
    <property type="entry name" value="Abhydrolase_1"/>
    <property type="match status" value="1"/>
</dbReference>
<gene>
    <name evidence="3" type="ORF">D7044_02675</name>
</gene>
<sequence length="279" mass="31225">MLVGFEEGYAEVNGVRLHYVSGGTGEPLLLLPGWPLTWWEFHKVMPLLAERYRVIAVDLRGMGDSGKPETGYDKKTMARDVAELVRKLGYESVNIAGTDIGAMVAFSFAANHPDLTRKLAMIEVPHPDTFFYQFTVLPQAGQPHLWWFAFNQVKELPERLLAGRARLLIDWCVDQMARDRDAIDEQSRAVYAAAYDQPGAIRAANGWYQAFPQDIEDMQTYGALSVPVLALGSLYYQAMPLALAGKATDIRFLEIPDAGHYLAEERPDDLVRALTEFLG</sequence>
<name>A0A3A9YNH3_9ACTN</name>
<dbReference type="RefSeq" id="WP_120687842.1">
    <property type="nucleotide sequence ID" value="NZ_RAZT01000001.1"/>
</dbReference>
<dbReference type="InterPro" id="IPR029058">
    <property type="entry name" value="AB_hydrolase_fold"/>
</dbReference>
<dbReference type="EMBL" id="RAZT01000001">
    <property type="protein sequence ID" value="RKN36557.1"/>
    <property type="molecule type" value="Genomic_DNA"/>
</dbReference>